<protein>
    <recommendedName>
        <fullName evidence="4">HEAT repeat-containing protein</fullName>
    </recommendedName>
</protein>
<keyword evidence="1" id="KW-0732">Signal</keyword>
<dbReference type="RefSeq" id="WP_085472264.1">
    <property type="nucleotide sequence ID" value="NZ_FXAU01000002.1"/>
</dbReference>
<feature type="chain" id="PRO_5012417288" description="HEAT repeat-containing protein" evidence="1">
    <location>
        <begin position="21"/>
        <end position="370"/>
    </location>
</feature>
<evidence type="ECO:0000313" key="2">
    <source>
        <dbReference type="EMBL" id="SMG22290.1"/>
    </source>
</evidence>
<evidence type="ECO:0000313" key="3">
    <source>
        <dbReference type="Proteomes" id="UP000192980"/>
    </source>
</evidence>
<feature type="signal peptide" evidence="1">
    <location>
        <begin position="1"/>
        <end position="20"/>
    </location>
</feature>
<gene>
    <name evidence="2" type="ORF">SAMN05660862_1416</name>
</gene>
<sequence>MKKLTLIIFLCTGLLSWADAQEKNIVQKNTKEQANEDKNWQLINNNKEWKLRVRGQVQLSSDDKAITSLSRGGAIHFSQRGEKLEVSEDKSGKVLYKINGRIIDENNTTYQSLISSCVSTLIKGGVDAERRTARLYTAGGTQAVLQELGSLHNDFARSRYINALLLLPISSSESVTLIKQVPQLLESDYYQSEIFSDLLTKSEQQDYLYTAILSATEDIKSDYYRYTTVSKLLNVQSLNQEQKAAVLHIVRHTSSDYYQAELFKQLLKTQTIESPDFQETMSLVQSMKSDYYKTEILSGLMKKAEKESDWKLLIPQVSHIASDYYQAELLQQMTKRIPASETLKQQLQEAAKNIKSDFYYGKITRQISAI</sequence>
<dbReference type="OrthoDB" id="1112654at2"/>
<dbReference type="EMBL" id="FXAU01000002">
    <property type="protein sequence ID" value="SMG22290.1"/>
    <property type="molecule type" value="Genomic_DNA"/>
</dbReference>
<dbReference type="AlphaFoldDB" id="A0A1X7J3S9"/>
<dbReference type="Proteomes" id="UP000192980">
    <property type="component" value="Unassembled WGS sequence"/>
</dbReference>
<dbReference type="STRING" id="561061.SAMN05660862_1416"/>
<reference evidence="2 3" key="1">
    <citation type="submission" date="2017-04" db="EMBL/GenBank/DDBJ databases">
        <authorList>
            <person name="Afonso C.L."/>
            <person name="Miller P.J."/>
            <person name="Scott M.A."/>
            <person name="Spackman E."/>
            <person name="Goraichik I."/>
            <person name="Dimitrov K.M."/>
            <person name="Suarez D.L."/>
            <person name="Swayne D.E."/>
        </authorList>
    </citation>
    <scope>NUCLEOTIDE SEQUENCE [LARGE SCALE GENOMIC DNA]</scope>
    <source>
        <strain evidence="2 3">DSM 22418</strain>
    </source>
</reference>
<accession>A0A1X7J3S9</accession>
<evidence type="ECO:0000256" key="1">
    <source>
        <dbReference type="SAM" id="SignalP"/>
    </source>
</evidence>
<keyword evidence="3" id="KW-1185">Reference proteome</keyword>
<name>A0A1X7J3S9_9SPHI</name>
<proteinExistence type="predicted"/>
<organism evidence="2 3">
    <name type="scientific">Sphingobacterium psychroaquaticum</name>
    <dbReference type="NCBI Taxonomy" id="561061"/>
    <lineage>
        <taxon>Bacteria</taxon>
        <taxon>Pseudomonadati</taxon>
        <taxon>Bacteroidota</taxon>
        <taxon>Sphingobacteriia</taxon>
        <taxon>Sphingobacteriales</taxon>
        <taxon>Sphingobacteriaceae</taxon>
        <taxon>Sphingobacterium</taxon>
    </lineage>
</organism>
<evidence type="ECO:0008006" key="4">
    <source>
        <dbReference type="Google" id="ProtNLM"/>
    </source>
</evidence>